<accession>A0A645ICR6</accession>
<proteinExistence type="predicted"/>
<dbReference type="AlphaFoldDB" id="A0A645ICR6"/>
<gene>
    <name evidence="1" type="ORF">SDC9_193664</name>
</gene>
<organism evidence="1">
    <name type="scientific">bioreactor metagenome</name>
    <dbReference type="NCBI Taxonomy" id="1076179"/>
    <lineage>
        <taxon>unclassified sequences</taxon>
        <taxon>metagenomes</taxon>
        <taxon>ecological metagenomes</taxon>
    </lineage>
</organism>
<name>A0A645ICR6_9ZZZZ</name>
<dbReference type="EMBL" id="VSSQ01106440">
    <property type="protein sequence ID" value="MPN46084.1"/>
    <property type="molecule type" value="Genomic_DNA"/>
</dbReference>
<evidence type="ECO:0000313" key="1">
    <source>
        <dbReference type="EMBL" id="MPN46084.1"/>
    </source>
</evidence>
<protein>
    <submittedName>
        <fullName evidence="1">Uncharacterized protein</fullName>
    </submittedName>
</protein>
<sequence length="50" mass="6006">MYKLYDEYVEEDKTYMDLIPELMSVLEVSGFFKMPPKEEQEKLLAEKQAQ</sequence>
<comment type="caution">
    <text evidence="1">The sequence shown here is derived from an EMBL/GenBank/DDBJ whole genome shotgun (WGS) entry which is preliminary data.</text>
</comment>
<reference evidence="1" key="1">
    <citation type="submission" date="2019-08" db="EMBL/GenBank/DDBJ databases">
        <authorList>
            <person name="Kucharzyk K."/>
            <person name="Murdoch R.W."/>
            <person name="Higgins S."/>
            <person name="Loffler F."/>
        </authorList>
    </citation>
    <scope>NUCLEOTIDE SEQUENCE</scope>
</reference>